<organism evidence="2 3">
    <name type="scientific">Corynebacterium singulare</name>
    <dbReference type="NCBI Taxonomy" id="161899"/>
    <lineage>
        <taxon>Bacteria</taxon>
        <taxon>Bacillati</taxon>
        <taxon>Actinomycetota</taxon>
        <taxon>Actinomycetes</taxon>
        <taxon>Mycobacteriales</taxon>
        <taxon>Corynebacteriaceae</taxon>
        <taxon>Corynebacterium</taxon>
    </lineage>
</organism>
<dbReference type="CDD" id="cd00757">
    <property type="entry name" value="ThiF_MoeB_HesA_family"/>
    <property type="match status" value="1"/>
</dbReference>
<dbReference type="EMBL" id="CP010827">
    <property type="protein sequence ID" value="AJI79235.1"/>
    <property type="molecule type" value="Genomic_DNA"/>
</dbReference>
<dbReference type="HOGENOM" id="CLU_013325_1_0_11"/>
<dbReference type="AlphaFoldDB" id="A0A0B6F472"/>
<dbReference type="PANTHER" id="PTHR10953">
    <property type="entry name" value="UBIQUITIN-ACTIVATING ENZYME E1"/>
    <property type="match status" value="1"/>
</dbReference>
<dbReference type="OrthoDB" id="9804286at2"/>
<dbReference type="Gene3D" id="3.40.50.720">
    <property type="entry name" value="NAD(P)-binding Rossmann-like Domain"/>
    <property type="match status" value="1"/>
</dbReference>
<evidence type="ECO:0000259" key="1">
    <source>
        <dbReference type="Pfam" id="PF00899"/>
    </source>
</evidence>
<sequence length="354" mass="36798">MLSDTERARTARQRILPGFGDDAQERLHAAHVLIVGAGGLGCPALQQLAAAGIGTITLIDSDTVDMSNLHRQVLFGTGDVGKPKADVAAARARELNPELTITPLKKRLDASNVLDLCDDADLVLDGSDTFDTKYLVADACEITSTPLAWGTVLRYGGQAGLWRSGTDCIDGRGVGLRDLFPEPPHGEALECSTAGVLGATTSVIAGIMATATIAALAQLPHHSELVGRVTSYEALPGSFRTLQVGADPDRALVTALPGQPSLPPELRSGHACLLDISDTPTAPAPAVSLPWHTVSDDDSVRGALLSCDSALVYVACPSGGRSAGFALRYADLAADMGIELRNLPGGLTAYPAMF</sequence>
<reference evidence="2 3" key="1">
    <citation type="journal article" date="2015" name="Genome Announc.">
        <title>Complete Genome Sequence and Annotation of Corynebacterium singulare DSM 44357, Isolated from a Human Semen Specimen.</title>
        <authorList>
            <person name="Merten M."/>
            <person name="Brinkrolf K."/>
            <person name="Albersmeier A."/>
            <person name="Kutter Y."/>
            <person name="Ruckert C."/>
            <person name="Tauch A."/>
        </authorList>
    </citation>
    <scope>NUCLEOTIDE SEQUENCE [LARGE SCALE GENOMIC DNA]</scope>
    <source>
        <strain evidence="2">IBS B52218</strain>
    </source>
</reference>
<name>A0A0B6F472_9CORY</name>
<accession>A0A0B6F472</accession>
<evidence type="ECO:0000313" key="3">
    <source>
        <dbReference type="Proteomes" id="UP000031890"/>
    </source>
</evidence>
<dbReference type="SUPFAM" id="SSF69572">
    <property type="entry name" value="Activating enzymes of the ubiquitin-like proteins"/>
    <property type="match status" value="1"/>
</dbReference>
<protein>
    <submittedName>
        <fullName evidence="2">Dinucleotide-utilizing enzyme possibly involved in molybdopterin or thiamin biosynthesis</fullName>
    </submittedName>
</protein>
<gene>
    <name evidence="2" type="primary">thiF</name>
    <name evidence="2" type="ORF">CSING_08580</name>
</gene>
<dbReference type="Pfam" id="PF00899">
    <property type="entry name" value="ThiF"/>
    <property type="match status" value="1"/>
</dbReference>
<dbReference type="GO" id="GO:0004792">
    <property type="term" value="F:thiosulfate-cyanide sulfurtransferase activity"/>
    <property type="evidence" value="ECO:0007669"/>
    <property type="project" value="TreeGrafter"/>
</dbReference>
<feature type="domain" description="THIF-type NAD/FAD binding fold" evidence="1">
    <location>
        <begin position="11"/>
        <end position="245"/>
    </location>
</feature>
<evidence type="ECO:0000313" key="2">
    <source>
        <dbReference type="EMBL" id="AJI79235.1"/>
    </source>
</evidence>
<dbReference type="PANTHER" id="PTHR10953:SF102">
    <property type="entry name" value="ADENYLYLTRANSFERASE AND SULFURTRANSFERASE MOCS3"/>
    <property type="match status" value="1"/>
</dbReference>
<dbReference type="GO" id="GO:0008641">
    <property type="term" value="F:ubiquitin-like modifier activating enzyme activity"/>
    <property type="evidence" value="ECO:0007669"/>
    <property type="project" value="InterPro"/>
</dbReference>
<dbReference type="InterPro" id="IPR000594">
    <property type="entry name" value="ThiF_NAD_FAD-bd"/>
</dbReference>
<dbReference type="RefSeq" id="WP_042531394.1">
    <property type="nucleotide sequence ID" value="NZ_CP010827.1"/>
</dbReference>
<dbReference type="GO" id="GO:0005829">
    <property type="term" value="C:cytosol"/>
    <property type="evidence" value="ECO:0007669"/>
    <property type="project" value="TreeGrafter"/>
</dbReference>
<dbReference type="Proteomes" id="UP000031890">
    <property type="component" value="Chromosome"/>
</dbReference>
<dbReference type="GO" id="GO:0008146">
    <property type="term" value="F:sulfotransferase activity"/>
    <property type="evidence" value="ECO:0007669"/>
    <property type="project" value="TreeGrafter"/>
</dbReference>
<dbReference type="InterPro" id="IPR045886">
    <property type="entry name" value="ThiF/MoeB/HesA"/>
</dbReference>
<dbReference type="InterPro" id="IPR035985">
    <property type="entry name" value="Ubiquitin-activating_enz"/>
</dbReference>
<dbReference type="STRING" id="161899.CSING_08580"/>
<dbReference type="GO" id="GO:0016779">
    <property type="term" value="F:nucleotidyltransferase activity"/>
    <property type="evidence" value="ECO:0007669"/>
    <property type="project" value="TreeGrafter"/>
</dbReference>
<dbReference type="KEGG" id="csx:CSING_08580"/>
<proteinExistence type="predicted"/>